<proteinExistence type="predicted"/>
<feature type="domain" description="Protein FecR C-terminal" evidence="3">
    <location>
        <begin position="323"/>
        <end position="390"/>
    </location>
</feature>
<dbReference type="InterPro" id="IPR032508">
    <property type="entry name" value="FecR_C"/>
</dbReference>
<dbReference type="Pfam" id="PF16344">
    <property type="entry name" value="FecR_C"/>
    <property type="match status" value="1"/>
</dbReference>
<dbReference type="PANTHER" id="PTHR30273">
    <property type="entry name" value="PERIPLASMIC SIGNAL SENSOR AND SIGMA FACTOR ACTIVATOR FECR-RELATED"/>
    <property type="match status" value="1"/>
</dbReference>
<dbReference type="PANTHER" id="PTHR30273:SF2">
    <property type="entry name" value="PROTEIN FECR"/>
    <property type="match status" value="1"/>
</dbReference>
<dbReference type="RefSeq" id="WP_089715156.1">
    <property type="nucleotide sequence ID" value="NZ_FMAR01000018.1"/>
</dbReference>
<organism evidence="4 5">
    <name type="scientific">Chitinophaga costaii</name>
    <dbReference type="NCBI Taxonomy" id="1335309"/>
    <lineage>
        <taxon>Bacteria</taxon>
        <taxon>Pseudomonadati</taxon>
        <taxon>Bacteroidota</taxon>
        <taxon>Chitinophagia</taxon>
        <taxon>Chitinophagales</taxon>
        <taxon>Chitinophagaceae</taxon>
        <taxon>Chitinophaga</taxon>
    </lineage>
</organism>
<name>A0A1C4FYC8_9BACT</name>
<dbReference type="STRING" id="1335309.GA0116948_11845"/>
<sequence length="392" mass="43446">MEPTSLAILIKRYIHDELQEEEVAQLWETLREDQHQEKWEAAMTALLEDEAAHGLSDPAKMEQVWARIQPRPSRSMQPITSGKWRWLAAAAVVSVMAGASTYFVLLRHPRTVAVAVHPATPLPSPVKPGNNKAVLTLANGTQIPLDSSGNGAVAVQGNSQILQQSNGQLTYKNSGTTAAGQLQYNNLHIPRGGQFRITLSDGTKVWLNAASDLHYPASFTGTDRRVELTGEAYFEVAQLPAKPFKVIVHNTEIQVLGTNFNVKAYQDEPITQTTLLEGAVKMKTGSQEARLRPGQQAQVQAGGMLTIKDEVDVEEVVAWKNGYFQFNHEKISGVMKQLSRWYNLEVSYQGNIPAREFGGRIARSSSIEEIIRILELSKIHVKIDNHKIIVMP</sequence>
<protein>
    <submittedName>
        <fullName evidence="4">FecR family protein</fullName>
    </submittedName>
</protein>
<feature type="transmembrane region" description="Helical" evidence="1">
    <location>
        <begin position="84"/>
        <end position="105"/>
    </location>
</feature>
<feature type="domain" description="FecR protein" evidence="2">
    <location>
        <begin position="190"/>
        <end position="281"/>
    </location>
</feature>
<gene>
    <name evidence="4" type="ORF">GA0116948_11845</name>
</gene>
<dbReference type="InterPro" id="IPR006860">
    <property type="entry name" value="FecR"/>
</dbReference>
<evidence type="ECO:0000313" key="4">
    <source>
        <dbReference type="EMBL" id="SCC60950.1"/>
    </source>
</evidence>
<dbReference type="Gene3D" id="3.55.50.30">
    <property type="match status" value="1"/>
</dbReference>
<keyword evidence="5" id="KW-1185">Reference proteome</keyword>
<dbReference type="Pfam" id="PF04773">
    <property type="entry name" value="FecR"/>
    <property type="match status" value="1"/>
</dbReference>
<dbReference type="Gene3D" id="2.60.120.1440">
    <property type="match status" value="1"/>
</dbReference>
<evidence type="ECO:0000259" key="2">
    <source>
        <dbReference type="Pfam" id="PF04773"/>
    </source>
</evidence>
<dbReference type="EMBL" id="FMAR01000018">
    <property type="protein sequence ID" value="SCC60950.1"/>
    <property type="molecule type" value="Genomic_DNA"/>
</dbReference>
<keyword evidence="1" id="KW-0812">Transmembrane</keyword>
<keyword evidence="1" id="KW-0472">Membrane</keyword>
<dbReference type="OrthoDB" id="649653at2"/>
<reference evidence="4 5" key="1">
    <citation type="submission" date="2016-08" db="EMBL/GenBank/DDBJ databases">
        <authorList>
            <person name="Seilhamer J.J."/>
        </authorList>
    </citation>
    <scope>NUCLEOTIDE SEQUENCE [LARGE SCALE GENOMIC DNA]</scope>
    <source>
        <strain evidence="4 5">A37T2</strain>
    </source>
</reference>
<keyword evidence="1" id="KW-1133">Transmembrane helix</keyword>
<accession>A0A1C4FYC8</accession>
<dbReference type="InterPro" id="IPR012373">
    <property type="entry name" value="Ferrdict_sens_TM"/>
</dbReference>
<evidence type="ECO:0000313" key="5">
    <source>
        <dbReference type="Proteomes" id="UP000242818"/>
    </source>
</evidence>
<dbReference type="FunFam" id="2.60.120.1440:FF:000001">
    <property type="entry name" value="Putative anti-sigma factor"/>
    <property type="match status" value="1"/>
</dbReference>
<evidence type="ECO:0000256" key="1">
    <source>
        <dbReference type="SAM" id="Phobius"/>
    </source>
</evidence>
<evidence type="ECO:0000259" key="3">
    <source>
        <dbReference type="Pfam" id="PF16344"/>
    </source>
</evidence>
<dbReference type="Proteomes" id="UP000242818">
    <property type="component" value="Unassembled WGS sequence"/>
</dbReference>
<dbReference type="GO" id="GO:0016989">
    <property type="term" value="F:sigma factor antagonist activity"/>
    <property type="evidence" value="ECO:0007669"/>
    <property type="project" value="TreeGrafter"/>
</dbReference>
<dbReference type="AlphaFoldDB" id="A0A1C4FYC8"/>